<evidence type="ECO:0000313" key="3">
    <source>
        <dbReference type="Proteomes" id="UP000244073"/>
    </source>
</evidence>
<organism evidence="2 3">
    <name type="scientific">Aspergillus ochraceoroseus IBT 24754</name>
    <dbReference type="NCBI Taxonomy" id="1392256"/>
    <lineage>
        <taxon>Eukaryota</taxon>
        <taxon>Fungi</taxon>
        <taxon>Dikarya</taxon>
        <taxon>Ascomycota</taxon>
        <taxon>Pezizomycotina</taxon>
        <taxon>Eurotiomycetes</taxon>
        <taxon>Eurotiomycetidae</taxon>
        <taxon>Eurotiales</taxon>
        <taxon>Aspergillaceae</taxon>
        <taxon>Aspergillus</taxon>
        <taxon>Aspergillus subgen. Nidulantes</taxon>
    </lineage>
</organism>
<dbReference type="EMBL" id="MSFN02000007">
    <property type="protein sequence ID" value="PTU18861.1"/>
    <property type="molecule type" value="Genomic_DNA"/>
</dbReference>
<dbReference type="AlphaFoldDB" id="A0A2T5LRG4"/>
<dbReference type="GeneID" id="63814565"/>
<accession>A0A2T5LRG4</accession>
<sequence length="80" mass="8756">MATVSITSDLEPYLASLRMYLEDSPLASESETELKGITPHMARQPFRNSQPERTCAGGGKNNRVGVKKLATKEDSAFRLG</sequence>
<gene>
    <name evidence="2" type="ORF">P175DRAFT_0503679</name>
</gene>
<dbReference type="OrthoDB" id="4510666at2759"/>
<feature type="region of interest" description="Disordered" evidence="1">
    <location>
        <begin position="39"/>
        <end position="63"/>
    </location>
</feature>
<comment type="caution">
    <text evidence="2">The sequence shown here is derived from an EMBL/GenBank/DDBJ whole genome shotgun (WGS) entry which is preliminary data.</text>
</comment>
<evidence type="ECO:0000256" key="1">
    <source>
        <dbReference type="SAM" id="MobiDB-lite"/>
    </source>
</evidence>
<dbReference type="RefSeq" id="XP_040750253.1">
    <property type="nucleotide sequence ID" value="XM_040897683.1"/>
</dbReference>
<feature type="non-terminal residue" evidence="2">
    <location>
        <position position="80"/>
    </location>
</feature>
<reference evidence="2 3" key="1">
    <citation type="journal article" date="2018" name="Proc. Natl. Acad. Sci. U.S.A.">
        <title>Linking secondary metabolites to gene clusters through genome sequencing of six diverse Aspergillus species.</title>
        <authorList>
            <person name="Kaerboelling I."/>
            <person name="Vesth T.C."/>
            <person name="Frisvad J.C."/>
            <person name="Nybo J.L."/>
            <person name="Theobald S."/>
            <person name="Kuo A."/>
            <person name="Bowyer P."/>
            <person name="Matsuda Y."/>
            <person name="Mondo S."/>
            <person name="Lyhne E.K."/>
            <person name="Kogle M.E."/>
            <person name="Clum A."/>
            <person name="Lipzen A."/>
            <person name="Salamov A."/>
            <person name="Ngan C.Y."/>
            <person name="Daum C."/>
            <person name="Chiniquy J."/>
            <person name="Barry K."/>
            <person name="LaButti K."/>
            <person name="Haridas S."/>
            <person name="Simmons B.A."/>
            <person name="Magnuson J.K."/>
            <person name="Mortensen U.H."/>
            <person name="Larsen T.O."/>
            <person name="Grigoriev I.V."/>
            <person name="Baker S.E."/>
            <person name="Andersen M.R."/>
        </authorList>
    </citation>
    <scope>NUCLEOTIDE SEQUENCE [LARGE SCALE GENOMIC DNA]</scope>
    <source>
        <strain evidence="2 3">IBT 24754</strain>
    </source>
</reference>
<name>A0A2T5LRG4_9EURO</name>
<protein>
    <submittedName>
        <fullName evidence="2">Uncharacterized protein</fullName>
    </submittedName>
</protein>
<evidence type="ECO:0000313" key="2">
    <source>
        <dbReference type="EMBL" id="PTU18861.1"/>
    </source>
</evidence>
<dbReference type="VEuPathDB" id="FungiDB:P175DRAFT_0503679"/>
<proteinExistence type="predicted"/>
<dbReference type="Proteomes" id="UP000244073">
    <property type="component" value="Unassembled WGS sequence"/>
</dbReference>